<comment type="caution">
    <text evidence="11">The sequence shown here is derived from an EMBL/GenBank/DDBJ whole genome shotgun (WGS) entry which is preliminary data.</text>
</comment>
<evidence type="ECO:0000313" key="12">
    <source>
        <dbReference type="EMBL" id="CAB3259167.1"/>
    </source>
</evidence>
<gene>
    <name evidence="11" type="ORF">APLA_LOCUS15869</name>
    <name evidence="12" type="ORF">APLA_LOCUS16897</name>
</gene>
<dbReference type="EMBL" id="CADEBD010000530">
    <property type="protein sequence ID" value="CAB3257267.1"/>
    <property type="molecule type" value="Genomic_DNA"/>
</dbReference>
<dbReference type="Proteomes" id="UP000494106">
    <property type="component" value="Unassembled WGS sequence"/>
</dbReference>
<dbReference type="Proteomes" id="UP000494256">
    <property type="component" value="Unassembled WGS sequence"/>
</dbReference>
<feature type="transmembrane region" description="Helical" evidence="10">
    <location>
        <begin position="181"/>
        <end position="203"/>
    </location>
</feature>
<comment type="subunit">
    <text evidence="3">Homotetramer.</text>
</comment>
<feature type="transmembrane region" description="Helical" evidence="10">
    <location>
        <begin position="149"/>
        <end position="169"/>
    </location>
</feature>
<comment type="similarity">
    <text evidence="2 9">Belongs to the MIP/aquaporin (TC 1.A.8) family.</text>
</comment>
<keyword evidence="4 9" id="KW-0813">Transport</keyword>
<evidence type="ECO:0000256" key="3">
    <source>
        <dbReference type="ARBA" id="ARBA00011881"/>
    </source>
</evidence>
<dbReference type="PRINTS" id="PR00783">
    <property type="entry name" value="MINTRINSICP"/>
</dbReference>
<dbReference type="PANTHER" id="PTHR19139:SF291">
    <property type="entry name" value="AQUAPORIN"/>
    <property type="match status" value="1"/>
</dbReference>
<dbReference type="GO" id="GO:0005886">
    <property type="term" value="C:plasma membrane"/>
    <property type="evidence" value="ECO:0007669"/>
    <property type="project" value="TreeGrafter"/>
</dbReference>
<evidence type="ECO:0000256" key="5">
    <source>
        <dbReference type="ARBA" id="ARBA00022692"/>
    </source>
</evidence>
<organism evidence="11 14">
    <name type="scientific">Arctia plantaginis</name>
    <name type="common">Wood tiger moth</name>
    <name type="synonym">Phalaena plantaginis</name>
    <dbReference type="NCBI Taxonomy" id="874455"/>
    <lineage>
        <taxon>Eukaryota</taxon>
        <taxon>Metazoa</taxon>
        <taxon>Ecdysozoa</taxon>
        <taxon>Arthropoda</taxon>
        <taxon>Hexapoda</taxon>
        <taxon>Insecta</taxon>
        <taxon>Pterygota</taxon>
        <taxon>Neoptera</taxon>
        <taxon>Endopterygota</taxon>
        <taxon>Lepidoptera</taxon>
        <taxon>Glossata</taxon>
        <taxon>Ditrysia</taxon>
        <taxon>Noctuoidea</taxon>
        <taxon>Erebidae</taxon>
        <taxon>Arctiinae</taxon>
        <taxon>Arctia</taxon>
    </lineage>
</organism>
<reference evidence="13 14" key="1">
    <citation type="submission" date="2020-04" db="EMBL/GenBank/DDBJ databases">
        <authorList>
            <person name="Wallbank WR R."/>
            <person name="Pardo Diaz C."/>
            <person name="Kozak K."/>
            <person name="Martin S."/>
            <person name="Jiggins C."/>
            <person name="Moest M."/>
            <person name="Warren A I."/>
            <person name="Byers J.R.P. K."/>
            <person name="Montejo-Kovacevich G."/>
            <person name="Yen C E."/>
        </authorList>
    </citation>
    <scope>NUCLEOTIDE SEQUENCE [LARGE SCALE GENOMIC DNA]</scope>
</reference>
<dbReference type="SUPFAM" id="SSF81338">
    <property type="entry name" value="Aquaporin-like"/>
    <property type="match status" value="1"/>
</dbReference>
<dbReference type="NCBIfam" id="TIGR00861">
    <property type="entry name" value="MIP"/>
    <property type="match status" value="1"/>
</dbReference>
<keyword evidence="8 10" id="KW-0472">Membrane</keyword>
<feature type="transmembrane region" description="Helical" evidence="10">
    <location>
        <begin position="104"/>
        <end position="129"/>
    </location>
</feature>
<dbReference type="PANTHER" id="PTHR19139">
    <property type="entry name" value="AQUAPORIN TRANSPORTER"/>
    <property type="match status" value="1"/>
</dbReference>
<evidence type="ECO:0000313" key="13">
    <source>
        <dbReference type="Proteomes" id="UP000494106"/>
    </source>
</evidence>
<evidence type="ECO:0000256" key="8">
    <source>
        <dbReference type="ARBA" id="ARBA00023136"/>
    </source>
</evidence>
<dbReference type="Gene3D" id="1.20.1080.10">
    <property type="entry name" value="Glycerol uptake facilitator protein"/>
    <property type="match status" value="1"/>
</dbReference>
<evidence type="ECO:0000256" key="6">
    <source>
        <dbReference type="ARBA" id="ARBA00022737"/>
    </source>
</evidence>
<dbReference type="Pfam" id="PF00230">
    <property type="entry name" value="MIP"/>
    <property type="match status" value="1"/>
</dbReference>
<feature type="transmembrane region" description="Helical" evidence="10">
    <location>
        <begin position="223"/>
        <end position="244"/>
    </location>
</feature>
<evidence type="ECO:0000256" key="7">
    <source>
        <dbReference type="ARBA" id="ARBA00022989"/>
    </source>
</evidence>
<dbReference type="InterPro" id="IPR000425">
    <property type="entry name" value="MIP"/>
</dbReference>
<keyword evidence="13" id="KW-1185">Reference proteome</keyword>
<dbReference type="InterPro" id="IPR023271">
    <property type="entry name" value="Aquaporin-like"/>
</dbReference>
<dbReference type="InterPro" id="IPR034294">
    <property type="entry name" value="Aquaporin_transptr"/>
</dbReference>
<dbReference type="EMBL" id="CADEBC010000608">
    <property type="protein sequence ID" value="CAB3259167.1"/>
    <property type="molecule type" value="Genomic_DNA"/>
</dbReference>
<proteinExistence type="inferred from homology"/>
<keyword evidence="5 9" id="KW-0812">Transmembrane</keyword>
<evidence type="ECO:0000313" key="11">
    <source>
        <dbReference type="EMBL" id="CAB3257267.1"/>
    </source>
</evidence>
<name>A0A8S1B6J4_ARCPL</name>
<evidence type="ECO:0000256" key="9">
    <source>
        <dbReference type="RuleBase" id="RU000477"/>
    </source>
</evidence>
<dbReference type="OrthoDB" id="3222at2759"/>
<evidence type="ECO:0000313" key="14">
    <source>
        <dbReference type="Proteomes" id="UP000494256"/>
    </source>
</evidence>
<feature type="transmembrane region" description="Helical" evidence="10">
    <location>
        <begin position="33"/>
        <end position="55"/>
    </location>
</feature>
<keyword evidence="6" id="KW-0677">Repeat</keyword>
<keyword evidence="7 10" id="KW-1133">Transmembrane helix</keyword>
<dbReference type="AlphaFoldDB" id="A0A8S1B6J4"/>
<evidence type="ECO:0000256" key="2">
    <source>
        <dbReference type="ARBA" id="ARBA00006175"/>
    </source>
</evidence>
<evidence type="ECO:0000256" key="4">
    <source>
        <dbReference type="ARBA" id="ARBA00022448"/>
    </source>
</evidence>
<accession>A0A8S1B6J4</accession>
<sequence>MKTDYAMDEMQKRTSSIIGVADITENKLLWRQLVAELAGTFLLTSIGVAACIGITASSAPVTVSIALTFGLLVASIVQTIAHVSGGHINPAVTAGLFVAGDIKLLKAVCYVIVQMVGGVAGAAFIRLGVPENKVGGFGMTLPQAGVTEAQAVLVESLITFVLVLVVLGVCDGRRNDLKGSAPLAIGLSITACHCACVPFTGASMNPARSFGPALVMGIWTAQWVYWVGPVVGGVIAGLLYKFVFRIGKTGDSGSYDF</sequence>
<dbReference type="GO" id="GO:0015267">
    <property type="term" value="F:channel activity"/>
    <property type="evidence" value="ECO:0007669"/>
    <property type="project" value="InterPro"/>
</dbReference>
<evidence type="ECO:0000256" key="1">
    <source>
        <dbReference type="ARBA" id="ARBA00004141"/>
    </source>
</evidence>
<feature type="transmembrane region" description="Helical" evidence="10">
    <location>
        <begin position="61"/>
        <end position="83"/>
    </location>
</feature>
<comment type="subcellular location">
    <subcellularLocation>
        <location evidence="1">Membrane</location>
        <topology evidence="1">Multi-pass membrane protein</topology>
    </subcellularLocation>
</comment>
<evidence type="ECO:0000256" key="10">
    <source>
        <dbReference type="SAM" id="Phobius"/>
    </source>
</evidence>
<protein>
    <submittedName>
        <fullName evidence="11">Uncharacterized protein</fullName>
    </submittedName>
</protein>